<dbReference type="Proteomes" id="UP000789901">
    <property type="component" value="Unassembled WGS sequence"/>
</dbReference>
<proteinExistence type="predicted"/>
<organism evidence="2 3">
    <name type="scientific">Gigaspora margarita</name>
    <dbReference type="NCBI Taxonomy" id="4874"/>
    <lineage>
        <taxon>Eukaryota</taxon>
        <taxon>Fungi</taxon>
        <taxon>Fungi incertae sedis</taxon>
        <taxon>Mucoromycota</taxon>
        <taxon>Glomeromycotina</taxon>
        <taxon>Glomeromycetes</taxon>
        <taxon>Diversisporales</taxon>
        <taxon>Gigasporaceae</taxon>
        <taxon>Gigaspora</taxon>
    </lineage>
</organism>
<dbReference type="EMBL" id="CAJVQB010046024">
    <property type="protein sequence ID" value="CAG8832764.1"/>
    <property type="molecule type" value="Genomic_DNA"/>
</dbReference>
<feature type="non-terminal residue" evidence="2">
    <location>
        <position position="1"/>
    </location>
</feature>
<evidence type="ECO:0000313" key="3">
    <source>
        <dbReference type="Proteomes" id="UP000789901"/>
    </source>
</evidence>
<protein>
    <submittedName>
        <fullName evidence="2">37380_t:CDS:1</fullName>
    </submittedName>
</protein>
<evidence type="ECO:0000256" key="1">
    <source>
        <dbReference type="SAM" id="MobiDB-lite"/>
    </source>
</evidence>
<feature type="region of interest" description="Disordered" evidence="1">
    <location>
        <begin position="33"/>
        <end position="55"/>
    </location>
</feature>
<evidence type="ECO:0000313" key="2">
    <source>
        <dbReference type="EMBL" id="CAG8832764.1"/>
    </source>
</evidence>
<comment type="caution">
    <text evidence="2">The sequence shown here is derived from an EMBL/GenBank/DDBJ whole genome shotgun (WGS) entry which is preliminary data.</text>
</comment>
<gene>
    <name evidence="2" type="ORF">GMARGA_LOCUS31216</name>
</gene>
<accession>A0ABN7WIK6</accession>
<name>A0ABN7WIK6_GIGMA</name>
<keyword evidence="3" id="KW-1185">Reference proteome</keyword>
<sequence length="55" mass="6430">IKLDGNVTNTYSENTIQKRLTLLEDLERMKIDDEPDYHKSNVNSWQTGSTKNIYV</sequence>
<reference evidence="2 3" key="1">
    <citation type="submission" date="2021-06" db="EMBL/GenBank/DDBJ databases">
        <authorList>
            <person name="Kallberg Y."/>
            <person name="Tangrot J."/>
            <person name="Rosling A."/>
        </authorList>
    </citation>
    <scope>NUCLEOTIDE SEQUENCE [LARGE SCALE GENOMIC DNA]</scope>
    <source>
        <strain evidence="2 3">120-4 pot B 10/14</strain>
    </source>
</reference>
<feature type="compositionally biased region" description="Polar residues" evidence="1">
    <location>
        <begin position="40"/>
        <end position="55"/>
    </location>
</feature>